<dbReference type="PROSITE" id="PS51257">
    <property type="entry name" value="PROKAR_LIPOPROTEIN"/>
    <property type="match status" value="1"/>
</dbReference>
<evidence type="ECO:0000256" key="4">
    <source>
        <dbReference type="ARBA" id="ARBA00023139"/>
    </source>
</evidence>
<dbReference type="EMBL" id="JBHSEP010000014">
    <property type="protein sequence ID" value="MFC4600172.1"/>
    <property type="molecule type" value="Genomic_DNA"/>
</dbReference>
<reference evidence="7" key="1">
    <citation type="journal article" date="2019" name="Int. J. Syst. Evol. Microbiol.">
        <title>The Global Catalogue of Microorganisms (GCM) 10K type strain sequencing project: providing services to taxonomists for standard genome sequencing and annotation.</title>
        <authorList>
            <consortium name="The Broad Institute Genomics Platform"/>
            <consortium name="The Broad Institute Genome Sequencing Center for Infectious Disease"/>
            <person name="Wu L."/>
            <person name="Ma J."/>
        </authorList>
    </citation>
    <scope>NUCLEOTIDE SEQUENCE [LARGE SCALE GENOMIC DNA]</scope>
    <source>
        <strain evidence="7">CCUG 49571</strain>
    </source>
</reference>
<keyword evidence="3" id="KW-0472">Membrane</keyword>
<evidence type="ECO:0000313" key="6">
    <source>
        <dbReference type="EMBL" id="MFC4600172.1"/>
    </source>
</evidence>
<keyword evidence="4" id="KW-0564">Palmitate</keyword>
<evidence type="ECO:0000256" key="1">
    <source>
        <dbReference type="ARBA" id="ARBA00022475"/>
    </source>
</evidence>
<accession>A0ABV9FHD1</accession>
<name>A0ABV9FHD1_9BACL</name>
<comment type="caution">
    <text evidence="6">The sequence shown here is derived from an EMBL/GenBank/DDBJ whole genome shotgun (WGS) entry which is preliminary data.</text>
</comment>
<evidence type="ECO:0000256" key="2">
    <source>
        <dbReference type="ARBA" id="ARBA00022729"/>
    </source>
</evidence>
<dbReference type="InterPro" id="IPR006059">
    <property type="entry name" value="SBP"/>
</dbReference>
<keyword evidence="5" id="KW-0449">Lipoprotein</keyword>
<dbReference type="RefSeq" id="WP_378099036.1">
    <property type="nucleotide sequence ID" value="NZ_JBHSEP010000014.1"/>
</dbReference>
<dbReference type="Proteomes" id="UP001596028">
    <property type="component" value="Unassembled WGS sequence"/>
</dbReference>
<evidence type="ECO:0000313" key="7">
    <source>
        <dbReference type="Proteomes" id="UP001596028"/>
    </source>
</evidence>
<keyword evidence="2" id="KW-0732">Signal</keyword>
<protein>
    <submittedName>
        <fullName evidence="6">ABC transporter substrate-binding protein</fullName>
    </submittedName>
</protein>
<organism evidence="6 7">
    <name type="scientific">Cohnella hongkongensis</name>
    <dbReference type="NCBI Taxonomy" id="178337"/>
    <lineage>
        <taxon>Bacteria</taxon>
        <taxon>Bacillati</taxon>
        <taxon>Bacillota</taxon>
        <taxon>Bacilli</taxon>
        <taxon>Bacillales</taxon>
        <taxon>Paenibacillaceae</taxon>
        <taxon>Cohnella</taxon>
    </lineage>
</organism>
<keyword evidence="1" id="KW-1003">Cell membrane</keyword>
<sequence>MKKYGYMMLAVMMLVGVILSGCSKNGNSGNAGADKKEDGASAPPEQVTITMWNRLGKDTFDNVIAEFHQKYPNIKVKLENMPEGGGDVAQFQAAINGDELPDVFVRPTGYSISQLVKLDKVHSLDEVFPADTHGDYTDGTFAEGYGSIGGTVYTFPLYSSLHGALMMYYNKEVLEGLGYTEADIPQSWDEFLAFGKELHEKSGGHTYALTFGAATNYMATFLLNQLSAPISPESGFNYKTGQYNYNTQGYLETMQYLKKAYDEKVLHPATIDADTGKAYSLIKTGEAAFMIGGNWSGDYLSSDDKGDAQAFTSEDWGVVPIPSKNGGPQFQYFEGGSGEYLYVAKRTKHWPEVKVFLEFLNEHMYAEVVRSGQTLPSKKIELIEGAEPPFEQYEKISQMMVEFKRLTPTVYKNNPAATEVMSLYSGYAPKDNIGTLFLGYLQGQLKDLKNPLQKLTDDHNAALQRAIDGSGGVVKPEDFIFPDWVPGENYDK</sequence>
<dbReference type="Pfam" id="PF01547">
    <property type="entry name" value="SBP_bac_1"/>
    <property type="match status" value="1"/>
</dbReference>
<evidence type="ECO:0000256" key="5">
    <source>
        <dbReference type="ARBA" id="ARBA00023288"/>
    </source>
</evidence>
<dbReference type="PANTHER" id="PTHR43649:SF33">
    <property type="entry name" value="POLYGALACTURONAN_RHAMNOGALACTURONAN-BINDING PROTEIN YTCQ"/>
    <property type="match status" value="1"/>
</dbReference>
<evidence type="ECO:0000256" key="3">
    <source>
        <dbReference type="ARBA" id="ARBA00023136"/>
    </source>
</evidence>
<dbReference type="SUPFAM" id="SSF53850">
    <property type="entry name" value="Periplasmic binding protein-like II"/>
    <property type="match status" value="1"/>
</dbReference>
<proteinExistence type="predicted"/>
<dbReference type="Gene3D" id="3.40.190.10">
    <property type="entry name" value="Periplasmic binding protein-like II"/>
    <property type="match status" value="1"/>
</dbReference>
<dbReference type="InterPro" id="IPR050490">
    <property type="entry name" value="Bact_solute-bd_prot1"/>
</dbReference>
<dbReference type="PANTHER" id="PTHR43649">
    <property type="entry name" value="ARABINOSE-BINDING PROTEIN-RELATED"/>
    <property type="match status" value="1"/>
</dbReference>
<keyword evidence="7" id="KW-1185">Reference proteome</keyword>
<gene>
    <name evidence="6" type="ORF">ACFO3S_18135</name>
</gene>